<sequence length="376" mass="43167">MEVQPQKGYILLADISGYTAFMANSELAHAPLVLSHIIQFLTKELTPTLQLAEVEGDALFLYATEEAISRGELLLELVESTYVNFRINKRTMIHNITCPCRACQEVANLDLKFVVHYGEFMLQRIAGKVKPVGSSVNLAHRLLKNKVTDTTGWKGYVLFSNICMDKMGISPSSVHHGHEHYQHFGKIETTAVNFEEKYVQYTANCKDYISDDQADVCIEHTFTAPPPIIWDWLNDPNKRNLWYAGSKANWVKKDRPEGRTGPASNNHCTNSNFIEHILDWRPFRYYTVCNERGWVKAKITGELYEQDGGTHYKWRVRLLGILPRSILRLFSRFITHSVLQMNQSLDKMEQLSCQALMKGMAQEVQRYKHVASYQEA</sequence>
<keyword evidence="2" id="KW-1185">Reference proteome</keyword>
<evidence type="ECO:0000313" key="1">
    <source>
        <dbReference type="EMBL" id="MBL6448538.1"/>
    </source>
</evidence>
<dbReference type="SUPFAM" id="SSF55961">
    <property type="entry name" value="Bet v1-like"/>
    <property type="match status" value="1"/>
</dbReference>
<dbReference type="Proteomes" id="UP000614216">
    <property type="component" value="Unassembled WGS sequence"/>
</dbReference>
<organism evidence="1 2">
    <name type="scientific">Fulvivirga marina</name>
    <dbReference type="NCBI Taxonomy" id="2494733"/>
    <lineage>
        <taxon>Bacteria</taxon>
        <taxon>Pseudomonadati</taxon>
        <taxon>Bacteroidota</taxon>
        <taxon>Cytophagia</taxon>
        <taxon>Cytophagales</taxon>
        <taxon>Fulvivirgaceae</taxon>
        <taxon>Fulvivirga</taxon>
    </lineage>
</organism>
<dbReference type="InterPro" id="IPR020503">
    <property type="entry name" value="Uncharacterised_Rv2561"/>
</dbReference>
<name>A0A937G1W3_9BACT</name>
<accession>A0A937G1W3</accession>
<proteinExistence type="predicted"/>
<comment type="caution">
    <text evidence="1">The sequence shown here is derived from an EMBL/GenBank/DDBJ whole genome shotgun (WGS) entry which is preliminary data.</text>
</comment>
<dbReference type="AlphaFoldDB" id="A0A937G1W3"/>
<gene>
    <name evidence="1" type="ORF">JMN32_19665</name>
</gene>
<evidence type="ECO:0000313" key="2">
    <source>
        <dbReference type="Proteomes" id="UP000614216"/>
    </source>
</evidence>
<dbReference type="RefSeq" id="WP_202858073.1">
    <property type="nucleotide sequence ID" value="NZ_JAEUGD010000064.1"/>
</dbReference>
<reference evidence="1" key="1">
    <citation type="submission" date="2021-01" db="EMBL/GenBank/DDBJ databases">
        <title>Fulvivirga kasyanovii gen. nov., sp nov., a novel member of the phylum Bacteroidetes isolated from seawater in a mussel farm.</title>
        <authorList>
            <person name="Zhao L.-H."/>
            <person name="Wang Z.-J."/>
        </authorList>
    </citation>
    <scope>NUCLEOTIDE SEQUENCE</scope>
    <source>
        <strain evidence="1">29W222</strain>
    </source>
</reference>
<dbReference type="EMBL" id="JAEUGD010000064">
    <property type="protein sequence ID" value="MBL6448538.1"/>
    <property type="molecule type" value="Genomic_DNA"/>
</dbReference>
<protein>
    <submittedName>
        <fullName evidence="1">DUF2652 domain-containing protein</fullName>
    </submittedName>
</protein>
<dbReference type="Pfam" id="PF10851">
    <property type="entry name" value="DUF2652"/>
    <property type="match status" value="1"/>
</dbReference>